<organism evidence="1 2">
    <name type="scientific">Heracleum sosnowskyi</name>
    <dbReference type="NCBI Taxonomy" id="360622"/>
    <lineage>
        <taxon>Eukaryota</taxon>
        <taxon>Viridiplantae</taxon>
        <taxon>Streptophyta</taxon>
        <taxon>Embryophyta</taxon>
        <taxon>Tracheophyta</taxon>
        <taxon>Spermatophyta</taxon>
        <taxon>Magnoliopsida</taxon>
        <taxon>eudicotyledons</taxon>
        <taxon>Gunneridae</taxon>
        <taxon>Pentapetalae</taxon>
        <taxon>asterids</taxon>
        <taxon>campanulids</taxon>
        <taxon>Apiales</taxon>
        <taxon>Apiaceae</taxon>
        <taxon>Apioideae</taxon>
        <taxon>apioid superclade</taxon>
        <taxon>Tordylieae</taxon>
        <taxon>Tordyliinae</taxon>
        <taxon>Heracleum</taxon>
    </lineage>
</organism>
<evidence type="ECO:0000313" key="2">
    <source>
        <dbReference type="Proteomes" id="UP001237642"/>
    </source>
</evidence>
<dbReference type="InterPro" id="IPR029033">
    <property type="entry name" value="His_PPase_superfam"/>
</dbReference>
<dbReference type="SUPFAM" id="SSF53254">
    <property type="entry name" value="Phosphoglycerate mutase-like"/>
    <property type="match status" value="1"/>
</dbReference>
<comment type="caution">
    <text evidence="1">The sequence shown here is derived from an EMBL/GenBank/DDBJ whole genome shotgun (WGS) entry which is preliminary data.</text>
</comment>
<dbReference type="Pfam" id="PF00300">
    <property type="entry name" value="His_Phos_1"/>
    <property type="match status" value="2"/>
</dbReference>
<reference evidence="1" key="1">
    <citation type="submission" date="2023-02" db="EMBL/GenBank/DDBJ databases">
        <title>Genome of toxic invasive species Heracleum sosnowskyi carries increased number of genes despite the absence of recent whole-genome duplications.</title>
        <authorList>
            <person name="Schelkunov M."/>
            <person name="Shtratnikova V."/>
            <person name="Makarenko M."/>
            <person name="Klepikova A."/>
            <person name="Omelchenko D."/>
            <person name="Novikova G."/>
            <person name="Obukhova E."/>
            <person name="Bogdanov V."/>
            <person name="Penin A."/>
            <person name="Logacheva M."/>
        </authorList>
    </citation>
    <scope>NUCLEOTIDE SEQUENCE</scope>
    <source>
        <strain evidence="1">Hsosn_3</strain>
        <tissue evidence="1">Leaf</tissue>
    </source>
</reference>
<dbReference type="InterPro" id="IPR012398">
    <property type="entry name" value="PRIB5"/>
</dbReference>
<dbReference type="AlphaFoldDB" id="A0AAD8JBB7"/>
<keyword evidence="2" id="KW-1185">Reference proteome</keyword>
<evidence type="ECO:0000313" key="1">
    <source>
        <dbReference type="EMBL" id="KAK1400748.1"/>
    </source>
</evidence>
<gene>
    <name evidence="1" type="ORF">POM88_000353</name>
</gene>
<dbReference type="InterPro" id="IPR013078">
    <property type="entry name" value="His_Pase_superF_clade-1"/>
</dbReference>
<dbReference type="PANTHER" id="PTHR16469">
    <property type="entry name" value="UBIQUITIN-ASSOCIATED AND SH3 DOMAIN-CONTAINING BA-RELATED"/>
    <property type="match status" value="1"/>
</dbReference>
<name>A0AAD8JBB7_9APIA</name>
<dbReference type="EMBL" id="JAUIZM010000001">
    <property type="protein sequence ID" value="KAK1400748.1"/>
    <property type="molecule type" value="Genomic_DNA"/>
</dbReference>
<dbReference type="Proteomes" id="UP001237642">
    <property type="component" value="Unassembled WGS sequence"/>
</dbReference>
<dbReference type="Gene3D" id="3.40.50.1240">
    <property type="entry name" value="Phosphoglycerate mutase-like"/>
    <property type="match status" value="1"/>
</dbReference>
<reference evidence="1" key="2">
    <citation type="submission" date="2023-05" db="EMBL/GenBank/DDBJ databases">
        <authorList>
            <person name="Schelkunov M.I."/>
        </authorList>
    </citation>
    <scope>NUCLEOTIDE SEQUENCE</scope>
    <source>
        <strain evidence="1">Hsosn_3</strain>
        <tissue evidence="1">Leaf</tissue>
    </source>
</reference>
<dbReference type="PIRSF" id="PIRSF015897">
    <property type="entry name" value="PRIB5"/>
    <property type="match status" value="1"/>
</dbReference>
<protein>
    <submittedName>
        <fullName evidence="1">His Phos domain-containing protein</fullName>
    </submittedName>
</protein>
<accession>A0AAD8JBB7</accession>
<sequence length="236" mass="26204">MSLSEQRHQHVVVMRHGDRRDYLDPSWAATAGDRKWDPPLAEPGLTRALLTGQKLRDSLGFPIHRVFVSPFYRCLQTAAQAIAGLTDNNDASNLKVSVEYGLCEMLNTEAIKPEMAPKDGKFVFNISDCEAVFPVGMVDHTVEKLYQTLPQWEETLAGANDRYVQVFKALADKYPSENLLLVTHGAGVSVSVSAFLKNTTVHDVEYCAFSHLKRTLSLGKDNAFTAGNFEVFLPEA</sequence>
<dbReference type="InterPro" id="IPR051710">
    <property type="entry name" value="Phosphatase_SH3-domain"/>
</dbReference>
<proteinExistence type="predicted"/>
<dbReference type="CDD" id="cd07067">
    <property type="entry name" value="HP_PGM_like"/>
    <property type="match status" value="1"/>
</dbReference>
<dbReference type="PANTHER" id="PTHR16469:SF27">
    <property type="entry name" value="UBIQUITIN-ASSOCIATED AND SH3 DOMAIN-CONTAINING BA-RELATED"/>
    <property type="match status" value="1"/>
</dbReference>